<dbReference type="Pfam" id="PF07730">
    <property type="entry name" value="HisKA_3"/>
    <property type="match status" value="1"/>
</dbReference>
<keyword evidence="8" id="KW-0808">Transferase</keyword>
<feature type="transmembrane region" description="Helical" evidence="17">
    <location>
        <begin position="42"/>
        <end position="62"/>
    </location>
</feature>
<dbReference type="AlphaFoldDB" id="A0A3S9ID29"/>
<dbReference type="GO" id="GO:0016020">
    <property type="term" value="C:membrane"/>
    <property type="evidence" value="ECO:0007669"/>
    <property type="project" value="InterPro"/>
</dbReference>
<evidence type="ECO:0000256" key="2">
    <source>
        <dbReference type="ARBA" id="ARBA00001966"/>
    </source>
</evidence>
<dbReference type="EC" id="2.7.13.3" evidence="4"/>
<keyword evidence="20" id="KW-1185">Reference proteome</keyword>
<dbReference type="RefSeq" id="WP_126276051.1">
    <property type="nucleotide sequence ID" value="NZ_CP034463.1"/>
</dbReference>
<evidence type="ECO:0000256" key="9">
    <source>
        <dbReference type="ARBA" id="ARBA00022723"/>
    </source>
</evidence>
<evidence type="ECO:0000313" key="19">
    <source>
        <dbReference type="EMBL" id="AZP22245.1"/>
    </source>
</evidence>
<feature type="transmembrane region" description="Helical" evidence="17">
    <location>
        <begin position="74"/>
        <end position="101"/>
    </location>
</feature>
<keyword evidence="13" id="KW-0411">Iron-sulfur</keyword>
<evidence type="ECO:0000256" key="13">
    <source>
        <dbReference type="ARBA" id="ARBA00023014"/>
    </source>
</evidence>
<name>A0A3S9ID29_9ACTN</name>
<comment type="catalytic activity">
    <reaction evidence="1">
        <text>ATP + protein L-histidine = ADP + protein N-phospho-L-histidine.</text>
        <dbReference type="EC" id="2.7.13.3"/>
    </reaction>
</comment>
<feature type="transmembrane region" description="Helical" evidence="17">
    <location>
        <begin position="138"/>
        <end position="160"/>
    </location>
</feature>
<evidence type="ECO:0000256" key="8">
    <source>
        <dbReference type="ARBA" id="ARBA00022679"/>
    </source>
</evidence>
<dbReference type="KEGG" id="saqu:EJC51_42875"/>
<dbReference type="SUPFAM" id="SSF55874">
    <property type="entry name" value="ATPase domain of HSP90 chaperone/DNA topoisomerase II/histidine kinase"/>
    <property type="match status" value="1"/>
</dbReference>
<dbReference type="Gene3D" id="1.20.5.1930">
    <property type="match status" value="1"/>
</dbReference>
<organism evidence="19 20">
    <name type="scientific">Streptomyces aquilus</name>
    <dbReference type="NCBI Taxonomy" id="2548456"/>
    <lineage>
        <taxon>Bacteria</taxon>
        <taxon>Bacillati</taxon>
        <taxon>Actinomycetota</taxon>
        <taxon>Actinomycetes</taxon>
        <taxon>Kitasatosporales</taxon>
        <taxon>Streptomycetaceae</taxon>
        <taxon>Streptomyces</taxon>
    </lineage>
</organism>
<evidence type="ECO:0000256" key="6">
    <source>
        <dbReference type="ARBA" id="ARBA00022485"/>
    </source>
</evidence>
<evidence type="ECO:0000256" key="3">
    <source>
        <dbReference type="ARBA" id="ARBA00004496"/>
    </source>
</evidence>
<dbReference type="PANTHER" id="PTHR24421">
    <property type="entry name" value="NITRATE/NITRITE SENSOR PROTEIN NARX-RELATED"/>
    <property type="match status" value="1"/>
</dbReference>
<keyword evidence="6" id="KW-0004">4Fe-4S</keyword>
<feature type="transmembrane region" description="Helical" evidence="17">
    <location>
        <begin position="113"/>
        <end position="132"/>
    </location>
</feature>
<dbReference type="InterPro" id="IPR004358">
    <property type="entry name" value="Sig_transdc_His_kin-like_C"/>
</dbReference>
<dbReference type="SMART" id="SM00387">
    <property type="entry name" value="HATPase_c"/>
    <property type="match status" value="1"/>
</dbReference>
<dbReference type="GO" id="GO:0000155">
    <property type="term" value="F:phosphorelay sensor kinase activity"/>
    <property type="evidence" value="ECO:0007669"/>
    <property type="project" value="InterPro"/>
</dbReference>
<reference evidence="19 20" key="1">
    <citation type="submission" date="2018-12" db="EMBL/GenBank/DDBJ databases">
        <authorList>
            <person name="Li K."/>
        </authorList>
    </citation>
    <scope>NUCLEOTIDE SEQUENCE [LARGE SCALE GENOMIC DNA]</scope>
    <source>
        <strain evidence="20">CR22</strain>
    </source>
</reference>
<dbReference type="InterPro" id="IPR017205">
    <property type="entry name" value="Sig_transdc_His_kinase_ChrS"/>
</dbReference>
<dbReference type="PRINTS" id="PR00344">
    <property type="entry name" value="BCTRLSENSOR"/>
</dbReference>
<accession>A0A3S9ID29</accession>
<evidence type="ECO:0000256" key="5">
    <source>
        <dbReference type="ARBA" id="ARBA00017322"/>
    </source>
</evidence>
<dbReference type="GO" id="GO:0046872">
    <property type="term" value="F:metal ion binding"/>
    <property type="evidence" value="ECO:0007669"/>
    <property type="project" value="UniProtKB-KW"/>
</dbReference>
<dbReference type="InterPro" id="IPR005467">
    <property type="entry name" value="His_kinase_dom"/>
</dbReference>
<evidence type="ECO:0000256" key="10">
    <source>
        <dbReference type="ARBA" id="ARBA00022777"/>
    </source>
</evidence>
<evidence type="ECO:0000256" key="1">
    <source>
        <dbReference type="ARBA" id="ARBA00000085"/>
    </source>
</evidence>
<sequence length="445" mass="46437">MNTAAPALTPTTRALTWCLHLLTVGLLALVATRAVADSSPHAVLIVAVTAVCALLYAAGPMLPRVRLSRRAAGWWLAAVGGAWLVLLVLTGDAVWVAFPLYFLQLHLLPRRPALLAVTATALAAVVAFAAHQGSFSPAMAIGPGLGAAVAVAVVWGYEALYQESEQRRRLIEELTTTRAELARAEHTAGVLAERERLAREIHDTLAQGLSSIQLLLHAAERALPGRPELAARHVVAARQAAQDDLAEARRFVAALTPPALDGTTLAGALERLCATTDARHPLTARFHLTGDPAPLPTEHEVALLRIAQSALGNTVRHARATTSEITLAYRGDQVTLTVIDDGIGFDPARPTGPDPEGGGFGLAAMRTRTHALGGTLTVESDPGQGTLLAARLPRTGLGATETETETEAGLAVECAVAPESRPEPESGAGQPEPESGAVTETGACP</sequence>
<dbReference type="InterPro" id="IPR011712">
    <property type="entry name" value="Sig_transdc_His_kin_sub3_dim/P"/>
</dbReference>
<evidence type="ECO:0000256" key="4">
    <source>
        <dbReference type="ARBA" id="ARBA00012438"/>
    </source>
</evidence>
<keyword evidence="12" id="KW-0902">Two-component regulatory system</keyword>
<evidence type="ECO:0000256" key="14">
    <source>
        <dbReference type="ARBA" id="ARBA00024827"/>
    </source>
</evidence>
<dbReference type="GO" id="GO:0051539">
    <property type="term" value="F:4 iron, 4 sulfur cluster binding"/>
    <property type="evidence" value="ECO:0007669"/>
    <property type="project" value="UniProtKB-KW"/>
</dbReference>
<dbReference type="Pfam" id="PF02518">
    <property type="entry name" value="HATPase_c"/>
    <property type="match status" value="1"/>
</dbReference>
<dbReference type="InterPro" id="IPR003594">
    <property type="entry name" value="HATPase_dom"/>
</dbReference>
<feature type="transmembrane region" description="Helical" evidence="17">
    <location>
        <begin position="14"/>
        <end position="35"/>
    </location>
</feature>
<evidence type="ECO:0000256" key="11">
    <source>
        <dbReference type="ARBA" id="ARBA00023004"/>
    </source>
</evidence>
<keyword evidence="7" id="KW-0963">Cytoplasm</keyword>
<keyword evidence="9" id="KW-0479">Metal-binding</keyword>
<evidence type="ECO:0000256" key="17">
    <source>
        <dbReference type="SAM" id="Phobius"/>
    </source>
</evidence>
<proteinExistence type="predicted"/>
<evidence type="ECO:0000259" key="18">
    <source>
        <dbReference type="PROSITE" id="PS50109"/>
    </source>
</evidence>
<dbReference type="Proteomes" id="UP000280197">
    <property type="component" value="Chromosome"/>
</dbReference>
<evidence type="ECO:0000256" key="15">
    <source>
        <dbReference type="ARBA" id="ARBA00030800"/>
    </source>
</evidence>
<protein>
    <recommendedName>
        <fullName evidence="5">Oxygen sensor histidine kinase NreB</fullName>
        <ecNumber evidence="4">2.7.13.3</ecNumber>
    </recommendedName>
    <alternativeName>
        <fullName evidence="15">Nitrogen regulation protein B</fullName>
    </alternativeName>
</protein>
<dbReference type="InterPro" id="IPR050482">
    <property type="entry name" value="Sensor_HK_TwoCompSys"/>
</dbReference>
<keyword evidence="17" id="KW-1133">Transmembrane helix</keyword>
<dbReference type="InterPro" id="IPR036890">
    <property type="entry name" value="HATPase_C_sf"/>
</dbReference>
<keyword evidence="11" id="KW-0408">Iron</keyword>
<comment type="function">
    <text evidence="14">Member of the two-component regulatory system NreB/NreC involved in the control of dissimilatory nitrate/nitrite reduction in response to oxygen. NreB functions as a direct oxygen sensor histidine kinase which is autophosphorylated, in the absence of oxygen, probably at the conserved histidine residue, and transfers its phosphate group probably to a conserved aspartate residue of NreC. NreB/NreC activates the expression of the nitrate (narGHJI) and nitrite (nir) reductase operons, as well as the putative nitrate transporter gene narT.</text>
</comment>
<gene>
    <name evidence="19" type="ORF">EJC51_42875</name>
</gene>
<dbReference type="PROSITE" id="PS50109">
    <property type="entry name" value="HIS_KIN"/>
    <property type="match status" value="1"/>
</dbReference>
<feature type="region of interest" description="Disordered" evidence="16">
    <location>
        <begin position="416"/>
        <end position="445"/>
    </location>
</feature>
<keyword evidence="10 19" id="KW-0418">Kinase</keyword>
<keyword evidence="17" id="KW-0812">Transmembrane</keyword>
<evidence type="ECO:0000256" key="7">
    <source>
        <dbReference type="ARBA" id="ARBA00022490"/>
    </source>
</evidence>
<dbReference type="PANTHER" id="PTHR24421:SF62">
    <property type="entry name" value="SENSORY TRANSDUCTION HISTIDINE KINASE"/>
    <property type="match status" value="1"/>
</dbReference>
<dbReference type="CDD" id="cd16917">
    <property type="entry name" value="HATPase_UhpB-NarQ-NarX-like"/>
    <property type="match status" value="1"/>
</dbReference>
<dbReference type="EMBL" id="CP034463">
    <property type="protein sequence ID" value="AZP22245.1"/>
    <property type="molecule type" value="Genomic_DNA"/>
</dbReference>
<evidence type="ECO:0000313" key="20">
    <source>
        <dbReference type="Proteomes" id="UP000280197"/>
    </source>
</evidence>
<comment type="subcellular location">
    <subcellularLocation>
        <location evidence="3">Cytoplasm</location>
    </subcellularLocation>
</comment>
<dbReference type="GO" id="GO:0005737">
    <property type="term" value="C:cytoplasm"/>
    <property type="evidence" value="ECO:0007669"/>
    <property type="project" value="UniProtKB-SubCell"/>
</dbReference>
<feature type="domain" description="Histidine kinase" evidence="18">
    <location>
        <begin position="303"/>
        <end position="396"/>
    </location>
</feature>
<dbReference type="PIRSF" id="PIRSF037434">
    <property type="entry name" value="STHK_ChrS"/>
    <property type="match status" value="1"/>
</dbReference>
<comment type="cofactor">
    <cofactor evidence="2">
        <name>[4Fe-4S] cluster</name>
        <dbReference type="ChEBI" id="CHEBI:49883"/>
    </cofactor>
</comment>
<evidence type="ECO:0000256" key="12">
    <source>
        <dbReference type="ARBA" id="ARBA00023012"/>
    </source>
</evidence>
<evidence type="ECO:0000256" key="16">
    <source>
        <dbReference type="SAM" id="MobiDB-lite"/>
    </source>
</evidence>
<keyword evidence="17" id="KW-0472">Membrane</keyword>
<dbReference type="GO" id="GO:0046983">
    <property type="term" value="F:protein dimerization activity"/>
    <property type="evidence" value="ECO:0007669"/>
    <property type="project" value="InterPro"/>
</dbReference>
<dbReference type="Gene3D" id="3.30.565.10">
    <property type="entry name" value="Histidine kinase-like ATPase, C-terminal domain"/>
    <property type="match status" value="1"/>
</dbReference>